<reference evidence="1" key="1">
    <citation type="journal article" date="2022" name="Nat. Microbiol.">
        <title>Unique mobile elements and scalable gene flow at the prokaryote-eukaryote boundary revealed by circularized Asgard archaea genomes.</title>
        <authorList>
            <person name="Wu F."/>
            <person name="Speth D.R."/>
            <person name="Philosof A."/>
            <person name="Cremiere A."/>
            <person name="Narayanan A."/>
            <person name="Barco R.A."/>
            <person name="Connon S.A."/>
            <person name="Amend J.P."/>
            <person name="Antoshechkin I.A."/>
            <person name="Orphan V.J."/>
        </authorList>
    </citation>
    <scope>NUCLEOTIDE SEQUENCE</scope>
    <source>
        <strain evidence="1">PR6</strain>
    </source>
</reference>
<dbReference type="Proteomes" id="UP001200513">
    <property type="component" value="Chromosome"/>
</dbReference>
<name>A0A9Y1FN09_9ARCH</name>
<accession>A0A9Y1FN09</accession>
<protein>
    <submittedName>
        <fullName evidence="1">Uncharacterized protein</fullName>
    </submittedName>
</protein>
<sequence length="1118" mass="130176">MSYIAKTFISSAIPIYTLLQRIFFYSEFAKYMFDIIKNQENEITNRECAVKVMYYLKLLFRKTDKIMYESFDGSNFFLKIKSDLKEGDDNPFEVNIKDYIIKSTMELESQNNIKFSSTTGIDLIIGNGVFSESKFTSGLPAWSYVYSESTSKKLDVLERKLMDDFVYDYDLSKGKILLSEIYDGLATKDYEPKQIAYNTGFLSTFLLGVGSLFTGQSTKLTIDEMAKILFAFKLIFHAATGYSTNFGLFEIKDEEGNIYNPAEDYVLIKRTDVEDNNNEYLKIKFHNVLNVINKANLNENFKQDFGEEAQAFYTAQSNQYGKFVLIYGAKSNEFLISTLDDFNKNYIQGNSHAKILALYHIPTKYQLYQIQIKQKKVVSVTTKELVDTLYSPKEEKTLLENGIGLNTWSRIRVINKNGELIPVLILQDKDGNIIKDKQGKSIYWKLFSPLNYDKYTGFEGTEKQIVSLKDELNNVTNTEYSNLKMLRKIAEELSITVEIVWAFISDSALKFSQYLRNRNVLAFEIESNEKGEIIIDKNHMTVEDAIIEIKNYLDILVKGESIVKKENLPNDEYIILEKIMNFYYSASTELTNEIITELAKILSDYLKELNRLKEMSTLFNPHERINKLIYALNGICMAKYPVNASKPESVTKYLDETLNPLGYLVAFLEQEQGKISEGEIIAIKNKRKEYRYQVDIIAEFILPNDDNILSALTRKNADVKGRIIYLKDLGKLLENVDNLVLNENIKTMFGKYQGEKGELKRIMDEIMSKTDLINFTKPGIKGFIRPECPRIYNRYINTLKDFNKKLKDHFKDQILIMPTTNPKEYYYLFVNGLRGQKFNRYKFVSILYDKKPPTIRIYLFGHNNEGEAKELFELIKEITSKDLKKLMQDIPGFRYDYKYIANNIQKIIKQIEEKKKVKVEFSETYNSIKYLFLSDTNFGNTFEKIGMTMEILNSIITLAYVKAAERGNEKLMLNRKDIRGENAIVFKIQCGTQVIEEKPAARLYRLNYDTTSKYVRSLKELYDEDDKILYSMNQYSLMGYKNALKLVKDYYIILDNIFGIKEDYLDASHYVNYPEDIQSKKINIQQNIKVKENEKVITLTIKMYMRIWAALTVEMSKH</sequence>
<gene>
    <name evidence="1" type="ORF">K9W46_08400</name>
</gene>
<dbReference type="AlphaFoldDB" id="A0A9Y1FN09"/>
<organism evidence="1">
    <name type="scientific">Candidatus Heimdallarchaeum endolithica</name>
    <dbReference type="NCBI Taxonomy" id="2876572"/>
    <lineage>
        <taxon>Archaea</taxon>
        <taxon>Promethearchaeati</taxon>
        <taxon>Candidatus Heimdallarchaeota</taxon>
        <taxon>Candidatus Heimdallarchaeia (ex Rinke et al. 2021) (nom. nud.)</taxon>
        <taxon>Candidatus Heimdallarchaeales</taxon>
        <taxon>Candidatus Heimdallarchaeaceae</taxon>
        <taxon>Candidatus Heimdallarchaeum</taxon>
    </lineage>
</organism>
<proteinExistence type="predicted"/>
<dbReference type="EMBL" id="CP084167">
    <property type="protein sequence ID" value="UJG42419.1"/>
    <property type="molecule type" value="Genomic_DNA"/>
</dbReference>
<evidence type="ECO:0000313" key="1">
    <source>
        <dbReference type="EMBL" id="UJG42419.1"/>
    </source>
</evidence>